<evidence type="ECO:0000256" key="2">
    <source>
        <dbReference type="SAM" id="SignalP"/>
    </source>
</evidence>
<keyword evidence="4" id="KW-1185">Reference proteome</keyword>
<name>A0A7J7JIN4_BUGNE</name>
<accession>A0A7J7JIN4</accession>
<evidence type="ECO:0000313" key="3">
    <source>
        <dbReference type="EMBL" id="KAF6026179.1"/>
    </source>
</evidence>
<feature type="signal peptide" evidence="2">
    <location>
        <begin position="1"/>
        <end position="26"/>
    </location>
</feature>
<organism evidence="3 4">
    <name type="scientific">Bugula neritina</name>
    <name type="common">Brown bryozoan</name>
    <name type="synonym">Sertularia neritina</name>
    <dbReference type="NCBI Taxonomy" id="10212"/>
    <lineage>
        <taxon>Eukaryota</taxon>
        <taxon>Metazoa</taxon>
        <taxon>Spiralia</taxon>
        <taxon>Lophotrochozoa</taxon>
        <taxon>Bryozoa</taxon>
        <taxon>Gymnolaemata</taxon>
        <taxon>Cheilostomatida</taxon>
        <taxon>Flustrina</taxon>
        <taxon>Buguloidea</taxon>
        <taxon>Bugulidae</taxon>
        <taxon>Bugula</taxon>
    </lineage>
</organism>
<proteinExistence type="predicted"/>
<protein>
    <submittedName>
        <fullName evidence="3">Uncharacterized protein</fullName>
    </submittedName>
</protein>
<comment type="caution">
    <text evidence="3">The sequence shown here is derived from an EMBL/GenBank/DDBJ whole genome shotgun (WGS) entry which is preliminary data.</text>
</comment>
<feature type="compositionally biased region" description="Polar residues" evidence="1">
    <location>
        <begin position="29"/>
        <end position="64"/>
    </location>
</feature>
<feature type="region of interest" description="Disordered" evidence="1">
    <location>
        <begin position="27"/>
        <end position="64"/>
    </location>
</feature>
<sequence>MLSQWFFHVIPLLTLVEVFDCSFVGSEEGPQSSRFNSEQAKSRINTSALTTGPTQSSTQIHSNFGKTSGTGCTQRLCVDEDLRPVSENCEGQSRHSTKPCGNHETEVGVVYESMGGDFAAVGGVYGAVGGVYGAVGGVYGAVGGDLKAVGGDSIIVARDGEAQSLANLPPEGVATSPSCSQSQISGSHDLSMSTFDSNFSRREYNF</sequence>
<reference evidence="3" key="1">
    <citation type="submission" date="2020-06" db="EMBL/GenBank/DDBJ databases">
        <title>Draft genome of Bugula neritina, a colonial animal packing powerful symbionts and potential medicines.</title>
        <authorList>
            <person name="Rayko M."/>
        </authorList>
    </citation>
    <scope>NUCLEOTIDE SEQUENCE [LARGE SCALE GENOMIC DNA]</scope>
    <source>
        <strain evidence="3">Kwan_BN1</strain>
    </source>
</reference>
<dbReference type="Proteomes" id="UP000593567">
    <property type="component" value="Unassembled WGS sequence"/>
</dbReference>
<evidence type="ECO:0000313" key="4">
    <source>
        <dbReference type="Proteomes" id="UP000593567"/>
    </source>
</evidence>
<dbReference type="EMBL" id="VXIV02002330">
    <property type="protein sequence ID" value="KAF6026179.1"/>
    <property type="molecule type" value="Genomic_DNA"/>
</dbReference>
<gene>
    <name evidence="3" type="ORF">EB796_015512</name>
</gene>
<keyword evidence="2" id="KW-0732">Signal</keyword>
<feature type="chain" id="PRO_5029568557" evidence="2">
    <location>
        <begin position="27"/>
        <end position="206"/>
    </location>
</feature>
<evidence type="ECO:0000256" key="1">
    <source>
        <dbReference type="SAM" id="MobiDB-lite"/>
    </source>
</evidence>
<dbReference type="AlphaFoldDB" id="A0A7J7JIN4"/>